<keyword evidence="5" id="KW-1185">Reference proteome</keyword>
<evidence type="ECO:0000256" key="2">
    <source>
        <dbReference type="ARBA" id="ARBA00023122"/>
    </source>
</evidence>
<feature type="domain" description="CBS" evidence="3">
    <location>
        <begin position="268"/>
        <end position="316"/>
    </location>
</feature>
<dbReference type="Pfam" id="PF00571">
    <property type="entry name" value="CBS"/>
    <property type="match status" value="3"/>
</dbReference>
<dbReference type="InterPro" id="IPR046342">
    <property type="entry name" value="CBS_dom_sf"/>
</dbReference>
<dbReference type="RefSeq" id="XP_001750984.1">
    <property type="nucleotide sequence ID" value="XM_001750932.1"/>
</dbReference>
<dbReference type="eggNOG" id="ENOG502SAPY">
    <property type="taxonomic scope" value="Eukaryota"/>
</dbReference>
<dbReference type="InterPro" id="IPR050511">
    <property type="entry name" value="AMPK_gamma/SDS23_families"/>
</dbReference>
<feature type="domain" description="CBS" evidence="3">
    <location>
        <begin position="15"/>
        <end position="69"/>
    </location>
</feature>
<proteinExistence type="predicted"/>
<dbReference type="EMBL" id="CH991594">
    <property type="protein sequence ID" value="EDQ84196.1"/>
    <property type="molecule type" value="Genomic_DNA"/>
</dbReference>
<feature type="domain" description="CBS" evidence="3">
    <location>
        <begin position="194"/>
        <end position="242"/>
    </location>
</feature>
<dbReference type="InterPro" id="IPR000644">
    <property type="entry name" value="CBS_dom"/>
</dbReference>
<evidence type="ECO:0000313" key="4">
    <source>
        <dbReference type="EMBL" id="EDQ84196.1"/>
    </source>
</evidence>
<keyword evidence="1" id="KW-0677">Repeat</keyword>
<protein>
    <recommendedName>
        <fullName evidence="3">CBS domain-containing protein</fullName>
    </recommendedName>
</protein>
<name>A9VE35_MONBE</name>
<keyword evidence="2" id="KW-0129">CBS domain</keyword>
<dbReference type="SUPFAM" id="SSF54631">
    <property type="entry name" value="CBS-domain pair"/>
    <property type="match status" value="2"/>
</dbReference>
<dbReference type="InParanoid" id="A9VE35"/>
<gene>
    <name evidence="4" type="ORF">MONBRDRAFT_30499</name>
</gene>
<sequence length="322" mass="36016">MESAHVQDLLKAKKSVFTVTHNTKLINVLQEFAERDILSAPVEVLAAEDESSDTYMGLIDVRSILYTIIRDVIDHVEAEARPLDKWIKLEQQAPECLDRTAITITGHDVDLKYRGSSNDSLLEIINDSFLGHGSSRHPNVQHEVHHRIALFNTRGEITNMLTMSDIIAFLHKHSDKLGKLGDMTVRELGYAHGPVVTVTTKTITADAFHTMFDQQLSAVAVVDEAGKFVSDLGEQDLRGLDMNGVMRLLMTTEEFLERKLKDRNSSHLSGVCHGYTKLSKVISMLAENRLRRLYVLNDQVRVCGVITLTDVLNEVSKACASH</sequence>
<dbReference type="GeneID" id="5896240"/>
<dbReference type="PANTHER" id="PTHR13780">
    <property type="entry name" value="AMP-ACTIVATED PROTEIN KINASE, GAMMA REGULATORY SUBUNIT"/>
    <property type="match status" value="1"/>
</dbReference>
<dbReference type="Gene3D" id="3.10.580.10">
    <property type="entry name" value="CBS-domain"/>
    <property type="match status" value="2"/>
</dbReference>
<dbReference type="STRING" id="81824.A9VE35"/>
<dbReference type="Proteomes" id="UP000001357">
    <property type="component" value="Unassembled WGS sequence"/>
</dbReference>
<dbReference type="KEGG" id="mbr:MONBRDRAFT_30499"/>
<dbReference type="PANTHER" id="PTHR13780:SF128">
    <property type="entry name" value="CBS DOMAIN-CONTAINING PROTEIN"/>
    <property type="match status" value="1"/>
</dbReference>
<evidence type="ECO:0000259" key="3">
    <source>
        <dbReference type="SMART" id="SM00116"/>
    </source>
</evidence>
<dbReference type="OMA" id="KGHHRIF"/>
<reference evidence="4" key="1">
    <citation type="journal article" date="2008" name="Nature">
        <title>The genome of the choanoflagellate Monosiga brevicollis and the origin of metazoans.</title>
        <authorList>
            <consortium name="JGI Sequencing"/>
            <person name="King N."/>
            <person name="Westbrook M.J."/>
            <person name="Young S.L."/>
            <person name="Kuo A."/>
            <person name="Abedin M."/>
            <person name="Chapman J."/>
            <person name="Fairclough S."/>
            <person name="Hellsten U."/>
            <person name="Isogai Y."/>
            <person name="Letunic I."/>
            <person name="Marr M."/>
            <person name="Pincus D."/>
            <person name="Putnam N."/>
            <person name="Rokas A."/>
            <person name="Wright K.J."/>
            <person name="Zuzow R."/>
            <person name="Dirks W."/>
            <person name="Good M."/>
            <person name="Goodstein D."/>
            <person name="Lemons D."/>
            <person name="Li W."/>
            <person name="Lyons J.B."/>
            <person name="Morris A."/>
            <person name="Nichols S."/>
            <person name="Richter D.J."/>
            <person name="Salamov A."/>
            <person name="Bork P."/>
            <person name="Lim W.A."/>
            <person name="Manning G."/>
            <person name="Miller W.T."/>
            <person name="McGinnis W."/>
            <person name="Shapiro H."/>
            <person name="Tjian R."/>
            <person name="Grigoriev I.V."/>
            <person name="Rokhsar D."/>
        </authorList>
    </citation>
    <scope>NUCLEOTIDE SEQUENCE [LARGE SCALE GENOMIC DNA]</scope>
    <source>
        <strain evidence="4">MX1</strain>
    </source>
</reference>
<evidence type="ECO:0000313" key="5">
    <source>
        <dbReference type="Proteomes" id="UP000001357"/>
    </source>
</evidence>
<dbReference type="SMART" id="SM00116">
    <property type="entry name" value="CBS"/>
    <property type="match status" value="3"/>
</dbReference>
<evidence type="ECO:0000256" key="1">
    <source>
        <dbReference type="ARBA" id="ARBA00022737"/>
    </source>
</evidence>
<accession>A9VE35</accession>
<organism evidence="4 5">
    <name type="scientific">Monosiga brevicollis</name>
    <name type="common">Choanoflagellate</name>
    <dbReference type="NCBI Taxonomy" id="81824"/>
    <lineage>
        <taxon>Eukaryota</taxon>
        <taxon>Choanoflagellata</taxon>
        <taxon>Craspedida</taxon>
        <taxon>Salpingoecidae</taxon>
        <taxon>Monosiga</taxon>
    </lineage>
</organism>
<dbReference type="CDD" id="cd02205">
    <property type="entry name" value="CBS_pair_SF"/>
    <property type="match status" value="1"/>
</dbReference>
<dbReference type="AlphaFoldDB" id="A9VE35"/>